<dbReference type="EMBL" id="VSSQ01060541">
    <property type="protein sequence ID" value="MPN13969.1"/>
    <property type="molecule type" value="Genomic_DNA"/>
</dbReference>
<evidence type="ECO:0000259" key="7">
    <source>
        <dbReference type="Pfam" id="PF00892"/>
    </source>
</evidence>
<evidence type="ECO:0000256" key="2">
    <source>
        <dbReference type="ARBA" id="ARBA00022475"/>
    </source>
</evidence>
<feature type="transmembrane region" description="Helical" evidence="6">
    <location>
        <begin position="129"/>
        <end position="146"/>
    </location>
</feature>
<evidence type="ECO:0000256" key="5">
    <source>
        <dbReference type="ARBA" id="ARBA00023136"/>
    </source>
</evidence>
<feature type="transmembrane region" description="Helical" evidence="6">
    <location>
        <begin position="28"/>
        <end position="46"/>
    </location>
</feature>
<keyword evidence="4 6" id="KW-1133">Transmembrane helix</keyword>
<evidence type="ECO:0000256" key="1">
    <source>
        <dbReference type="ARBA" id="ARBA00004651"/>
    </source>
</evidence>
<evidence type="ECO:0000256" key="4">
    <source>
        <dbReference type="ARBA" id="ARBA00022989"/>
    </source>
</evidence>
<protein>
    <recommendedName>
        <fullName evidence="7">EamA domain-containing protein</fullName>
    </recommendedName>
</protein>
<feature type="transmembrane region" description="Helical" evidence="6">
    <location>
        <begin position="67"/>
        <end position="86"/>
    </location>
</feature>
<dbReference type="InterPro" id="IPR000620">
    <property type="entry name" value="EamA_dom"/>
</dbReference>
<dbReference type="Pfam" id="PF00892">
    <property type="entry name" value="EamA"/>
    <property type="match status" value="1"/>
</dbReference>
<feature type="transmembrane region" description="Helical" evidence="6">
    <location>
        <begin position="5"/>
        <end position="22"/>
    </location>
</feature>
<keyword evidence="2" id="KW-1003">Cell membrane</keyword>
<feature type="transmembrane region" description="Helical" evidence="6">
    <location>
        <begin position="98"/>
        <end position="117"/>
    </location>
</feature>
<evidence type="ECO:0000256" key="6">
    <source>
        <dbReference type="SAM" id="Phobius"/>
    </source>
</evidence>
<dbReference type="SUPFAM" id="SSF103481">
    <property type="entry name" value="Multidrug resistance efflux transporter EmrE"/>
    <property type="match status" value="1"/>
</dbReference>
<reference evidence="8" key="1">
    <citation type="submission" date="2019-08" db="EMBL/GenBank/DDBJ databases">
        <authorList>
            <person name="Kucharzyk K."/>
            <person name="Murdoch R.W."/>
            <person name="Higgins S."/>
            <person name="Loffler F."/>
        </authorList>
    </citation>
    <scope>NUCLEOTIDE SEQUENCE</scope>
</reference>
<gene>
    <name evidence="8" type="ORF">SDC9_161295</name>
</gene>
<sequence>MSLNFILGFIIAMAGISLISFNGNKVEVNLVGDLLALIAAFLWAIYSLLIKKISTFGYHTIGTTRRIFFYGLLIMIPALFLFNFQFDLDAITRPINLFNILYLGLGASALCFITWNFSVKILGPLKTSVYIYLVPILTMITSAIILHEEITIYSLFGMLLTLFGLLLSEKKHLFKGDSHGNRK</sequence>
<evidence type="ECO:0000313" key="8">
    <source>
        <dbReference type="EMBL" id="MPN13969.1"/>
    </source>
</evidence>
<dbReference type="InterPro" id="IPR037185">
    <property type="entry name" value="EmrE-like"/>
</dbReference>
<dbReference type="PANTHER" id="PTHR32322">
    <property type="entry name" value="INNER MEMBRANE TRANSPORTER"/>
    <property type="match status" value="1"/>
</dbReference>
<dbReference type="InterPro" id="IPR050638">
    <property type="entry name" value="AA-Vitamin_Transporters"/>
</dbReference>
<evidence type="ECO:0000256" key="3">
    <source>
        <dbReference type="ARBA" id="ARBA00022692"/>
    </source>
</evidence>
<organism evidence="8">
    <name type="scientific">bioreactor metagenome</name>
    <dbReference type="NCBI Taxonomy" id="1076179"/>
    <lineage>
        <taxon>unclassified sequences</taxon>
        <taxon>metagenomes</taxon>
        <taxon>ecological metagenomes</taxon>
    </lineage>
</organism>
<name>A0A645FKV5_9ZZZZ</name>
<dbReference type="PANTHER" id="PTHR32322:SF18">
    <property type="entry name" value="S-ADENOSYLMETHIONINE_S-ADENOSYLHOMOCYSTEINE TRANSPORTER"/>
    <property type="match status" value="1"/>
</dbReference>
<comment type="subcellular location">
    <subcellularLocation>
        <location evidence="1">Cell membrane</location>
        <topology evidence="1">Multi-pass membrane protein</topology>
    </subcellularLocation>
</comment>
<dbReference type="AlphaFoldDB" id="A0A645FKV5"/>
<keyword evidence="5 6" id="KW-0472">Membrane</keyword>
<feature type="domain" description="EamA" evidence="7">
    <location>
        <begin position="31"/>
        <end position="167"/>
    </location>
</feature>
<comment type="caution">
    <text evidence="8">The sequence shown here is derived from an EMBL/GenBank/DDBJ whole genome shotgun (WGS) entry which is preliminary data.</text>
</comment>
<proteinExistence type="predicted"/>
<dbReference type="GO" id="GO:0005886">
    <property type="term" value="C:plasma membrane"/>
    <property type="evidence" value="ECO:0007669"/>
    <property type="project" value="UniProtKB-SubCell"/>
</dbReference>
<keyword evidence="3 6" id="KW-0812">Transmembrane</keyword>
<feature type="transmembrane region" description="Helical" evidence="6">
    <location>
        <begin position="152"/>
        <end position="168"/>
    </location>
</feature>
<accession>A0A645FKV5</accession>